<feature type="transmembrane region" description="Helical" evidence="6">
    <location>
        <begin position="168"/>
        <end position="186"/>
    </location>
</feature>
<keyword evidence="3" id="KW-0862">Zinc</keyword>
<proteinExistence type="predicted"/>
<keyword evidence="6" id="KW-0812">Transmembrane</keyword>
<evidence type="ECO:0000256" key="2">
    <source>
        <dbReference type="ARBA" id="ARBA00022771"/>
    </source>
</evidence>
<keyword evidence="6" id="KW-1133">Transmembrane helix</keyword>
<evidence type="ECO:0000313" key="9">
    <source>
        <dbReference type="Proteomes" id="UP000324897"/>
    </source>
</evidence>
<organism evidence="8 9">
    <name type="scientific">Eragrostis curvula</name>
    <name type="common">weeping love grass</name>
    <dbReference type="NCBI Taxonomy" id="38414"/>
    <lineage>
        <taxon>Eukaryota</taxon>
        <taxon>Viridiplantae</taxon>
        <taxon>Streptophyta</taxon>
        <taxon>Embryophyta</taxon>
        <taxon>Tracheophyta</taxon>
        <taxon>Spermatophyta</taxon>
        <taxon>Magnoliopsida</taxon>
        <taxon>Liliopsida</taxon>
        <taxon>Poales</taxon>
        <taxon>Poaceae</taxon>
        <taxon>PACMAD clade</taxon>
        <taxon>Chloridoideae</taxon>
        <taxon>Eragrostideae</taxon>
        <taxon>Eragrostidinae</taxon>
        <taxon>Eragrostis</taxon>
    </lineage>
</organism>
<evidence type="ECO:0000259" key="7">
    <source>
        <dbReference type="PROSITE" id="PS51999"/>
    </source>
</evidence>
<evidence type="ECO:0000256" key="1">
    <source>
        <dbReference type="ARBA" id="ARBA00022723"/>
    </source>
</evidence>
<gene>
    <name evidence="8" type="ORF">EJB05_25936</name>
</gene>
<dbReference type="EMBL" id="RWGY01000013">
    <property type="protein sequence ID" value="TVU23562.1"/>
    <property type="molecule type" value="Genomic_DNA"/>
</dbReference>
<evidence type="ECO:0000256" key="5">
    <source>
        <dbReference type="SAM" id="Coils"/>
    </source>
</evidence>
<dbReference type="OrthoDB" id="1435771at2759"/>
<accession>A0A5J9UIM0</accession>
<dbReference type="GO" id="GO:0008270">
    <property type="term" value="F:zinc ion binding"/>
    <property type="evidence" value="ECO:0007669"/>
    <property type="project" value="UniProtKB-KW"/>
</dbReference>
<name>A0A5J9UIM0_9POAL</name>
<sequence>MSSAGSSQSGSLVPATGSLPVIECPSHPDRKLVLLTATTEKNRGRRFYRCMKGYRTENAYDFFIWEDKYYKYLVDNGFLDDAFLDTTAIDRSKQVQASLPTDVVMQGRQDVAELKGTVGLVDKNMAELKGTVRLLEKNLADMQGTVRLLEKNVAEMQGTISTLKADKMILCAMAIVLAAVFIVAMLK</sequence>
<dbReference type="Pfam" id="PF06839">
    <property type="entry name" value="Zn_ribbon_GRF"/>
    <property type="match status" value="1"/>
</dbReference>
<comment type="caution">
    <text evidence="8">The sequence shown here is derived from an EMBL/GenBank/DDBJ whole genome shotgun (WGS) entry which is preliminary data.</text>
</comment>
<evidence type="ECO:0000256" key="3">
    <source>
        <dbReference type="ARBA" id="ARBA00022833"/>
    </source>
</evidence>
<protein>
    <recommendedName>
        <fullName evidence="7">GRF-type domain-containing protein</fullName>
    </recommendedName>
</protein>
<feature type="coiled-coil region" evidence="5">
    <location>
        <begin position="125"/>
        <end position="166"/>
    </location>
</feature>
<keyword evidence="6" id="KW-0472">Membrane</keyword>
<evidence type="ECO:0000313" key="8">
    <source>
        <dbReference type="EMBL" id="TVU23562.1"/>
    </source>
</evidence>
<evidence type="ECO:0000256" key="6">
    <source>
        <dbReference type="SAM" id="Phobius"/>
    </source>
</evidence>
<dbReference type="PANTHER" id="PTHR33680">
    <property type="entry name" value="OS07G0190500 PROTEIN"/>
    <property type="match status" value="1"/>
</dbReference>
<dbReference type="Gramene" id="TVU23562">
    <property type="protein sequence ID" value="TVU23562"/>
    <property type="gene ID" value="EJB05_25936"/>
</dbReference>
<keyword evidence="5" id="KW-0175">Coiled coil</keyword>
<keyword evidence="2 4" id="KW-0863">Zinc-finger</keyword>
<dbReference type="Proteomes" id="UP000324897">
    <property type="component" value="Chromosome 2"/>
</dbReference>
<keyword evidence="1" id="KW-0479">Metal-binding</keyword>
<evidence type="ECO:0000256" key="4">
    <source>
        <dbReference type="PROSITE-ProRule" id="PRU01343"/>
    </source>
</evidence>
<dbReference type="PROSITE" id="PS51999">
    <property type="entry name" value="ZF_GRF"/>
    <property type="match status" value="1"/>
</dbReference>
<reference evidence="8 9" key="1">
    <citation type="journal article" date="2019" name="Sci. Rep.">
        <title>A high-quality genome of Eragrostis curvula grass provides insights into Poaceae evolution and supports new strategies to enhance forage quality.</title>
        <authorList>
            <person name="Carballo J."/>
            <person name="Santos B.A.C.M."/>
            <person name="Zappacosta D."/>
            <person name="Garbus I."/>
            <person name="Selva J.P."/>
            <person name="Gallo C.A."/>
            <person name="Diaz A."/>
            <person name="Albertini E."/>
            <person name="Caccamo M."/>
            <person name="Echenique V."/>
        </authorList>
    </citation>
    <scope>NUCLEOTIDE SEQUENCE [LARGE SCALE GENOMIC DNA]</scope>
    <source>
        <strain evidence="9">cv. Victoria</strain>
        <tissue evidence="8">Leaf</tissue>
    </source>
</reference>
<feature type="non-terminal residue" evidence="8">
    <location>
        <position position="1"/>
    </location>
</feature>
<dbReference type="PANTHER" id="PTHR33680:SF7">
    <property type="entry name" value="OS02G0474200 PROTEIN"/>
    <property type="match status" value="1"/>
</dbReference>
<dbReference type="InterPro" id="IPR010666">
    <property type="entry name" value="Znf_GRF"/>
</dbReference>
<dbReference type="Gene3D" id="1.20.5.340">
    <property type="match status" value="1"/>
</dbReference>
<keyword evidence="9" id="KW-1185">Reference proteome</keyword>
<feature type="domain" description="GRF-type" evidence="7">
    <location>
        <begin position="24"/>
        <end position="69"/>
    </location>
</feature>
<dbReference type="AlphaFoldDB" id="A0A5J9UIM0"/>